<organism evidence="7 8">
    <name type="scientific">Symbiodinium natans</name>
    <dbReference type="NCBI Taxonomy" id="878477"/>
    <lineage>
        <taxon>Eukaryota</taxon>
        <taxon>Sar</taxon>
        <taxon>Alveolata</taxon>
        <taxon>Dinophyceae</taxon>
        <taxon>Suessiales</taxon>
        <taxon>Symbiodiniaceae</taxon>
        <taxon>Symbiodinium</taxon>
    </lineage>
</organism>
<dbReference type="CDD" id="cd16650">
    <property type="entry name" value="SP-RING_PIAS-like"/>
    <property type="match status" value="1"/>
</dbReference>
<dbReference type="Pfam" id="PF02891">
    <property type="entry name" value="zf-MIZ"/>
    <property type="match status" value="1"/>
</dbReference>
<feature type="domain" description="SP-RING-type" evidence="6">
    <location>
        <begin position="393"/>
        <end position="479"/>
    </location>
</feature>
<evidence type="ECO:0000256" key="4">
    <source>
        <dbReference type="PROSITE-ProRule" id="PRU00452"/>
    </source>
</evidence>
<feature type="compositionally biased region" description="Basic and acidic residues" evidence="5">
    <location>
        <begin position="89"/>
        <end position="100"/>
    </location>
</feature>
<evidence type="ECO:0000256" key="3">
    <source>
        <dbReference type="ARBA" id="ARBA00022833"/>
    </source>
</evidence>
<dbReference type="PANTHER" id="PTHR10782">
    <property type="entry name" value="ZINC FINGER MIZ DOMAIN-CONTAINING PROTEIN"/>
    <property type="match status" value="1"/>
</dbReference>
<dbReference type="OrthoDB" id="28127at2759"/>
<dbReference type="PANTHER" id="PTHR10782:SF4">
    <property type="entry name" value="TONALLI, ISOFORM E"/>
    <property type="match status" value="1"/>
</dbReference>
<keyword evidence="8" id="KW-1185">Reference proteome</keyword>
<keyword evidence="1" id="KW-0479">Metal-binding</keyword>
<dbReference type="AlphaFoldDB" id="A0A812QEY0"/>
<dbReference type="GO" id="GO:0016925">
    <property type="term" value="P:protein sumoylation"/>
    <property type="evidence" value="ECO:0007669"/>
    <property type="project" value="TreeGrafter"/>
</dbReference>
<evidence type="ECO:0000313" key="7">
    <source>
        <dbReference type="EMBL" id="CAE7379564.1"/>
    </source>
</evidence>
<sequence length="540" mass="60426">MAKLQSACQILGIRDESYLPKFSKDDIEKIRRKTKEVYKASQKEGKVNKAKEVLDAWKVVDAAFAAVKARRAPSSSKHGSSSQQAASSKESHGENGHHASDSASNKRKAEALDEAATEREKAAALKRAAEKAAAAKKAKEKAAALKKAAEQKAAEKAAHIKKLRSEHRARLAADPPRPCLEKRPSYHRNQSALICKTCQQSSNLRRIPDLKDGVFVCPVCRFRDMDPLSPMKENEKGLLKLILLQPPVLPEETMGEATVRVRLNIPNLQRWRKQGEEIDVRMLNLDTCDTLQCWPHSLTMWANGVQAFQVEAPKEGHKRRDAPRRISACLKSDQNDLKISMRDGLTLQRFCIAIVRVKPIHVVEMRKSIRPVSEDGGKKMVQELLWNSALLASSDEVTAEGSNKCRLTCPLTHERIHTPVRGERCAHLQCFDLKAYIEINKGMAAFNKRWTCPVCSIMCKPSDMFLDMYMLTILEKTEDDDDEICFTQDGEWTVTGKIPPPPSPDSDMEEHQSDQDELAGKQTPEEDASPEVMMIDGTAS</sequence>
<gene>
    <name evidence="7" type="primary">PIAL2</name>
    <name evidence="7" type="ORF">SNAT2548_LOCUS20723</name>
</gene>
<feature type="region of interest" description="Disordered" evidence="5">
    <location>
        <begin position="68"/>
        <end position="124"/>
    </location>
</feature>
<evidence type="ECO:0000256" key="2">
    <source>
        <dbReference type="ARBA" id="ARBA00022771"/>
    </source>
</evidence>
<name>A0A812QEY0_9DINO</name>
<dbReference type="InterPro" id="IPR013083">
    <property type="entry name" value="Znf_RING/FYVE/PHD"/>
</dbReference>
<evidence type="ECO:0000259" key="6">
    <source>
        <dbReference type="PROSITE" id="PS51044"/>
    </source>
</evidence>
<accession>A0A812QEY0</accession>
<dbReference type="Gene3D" id="3.30.40.10">
    <property type="entry name" value="Zinc/RING finger domain, C3HC4 (zinc finger)"/>
    <property type="match status" value="1"/>
</dbReference>
<dbReference type="InterPro" id="IPR004181">
    <property type="entry name" value="Znf_MIZ"/>
</dbReference>
<feature type="region of interest" description="Disordered" evidence="5">
    <location>
        <begin position="491"/>
        <end position="540"/>
    </location>
</feature>
<dbReference type="GO" id="GO:0061665">
    <property type="term" value="F:SUMO ligase activity"/>
    <property type="evidence" value="ECO:0007669"/>
    <property type="project" value="TreeGrafter"/>
</dbReference>
<feature type="compositionally biased region" description="Basic and acidic residues" evidence="5">
    <location>
        <begin position="107"/>
        <end position="124"/>
    </location>
</feature>
<keyword evidence="2 4" id="KW-0863">Zinc-finger</keyword>
<evidence type="ECO:0000256" key="5">
    <source>
        <dbReference type="SAM" id="MobiDB-lite"/>
    </source>
</evidence>
<proteinExistence type="predicted"/>
<dbReference type="GO" id="GO:0000785">
    <property type="term" value="C:chromatin"/>
    <property type="evidence" value="ECO:0007669"/>
    <property type="project" value="TreeGrafter"/>
</dbReference>
<protein>
    <submittedName>
        <fullName evidence="7">PIAL2 protein</fullName>
    </submittedName>
</protein>
<evidence type="ECO:0000256" key="1">
    <source>
        <dbReference type="ARBA" id="ARBA00022723"/>
    </source>
</evidence>
<dbReference type="EMBL" id="CAJNDS010002220">
    <property type="protein sequence ID" value="CAE7379564.1"/>
    <property type="molecule type" value="Genomic_DNA"/>
</dbReference>
<evidence type="ECO:0000313" key="8">
    <source>
        <dbReference type="Proteomes" id="UP000604046"/>
    </source>
</evidence>
<feature type="compositionally biased region" description="Low complexity" evidence="5">
    <location>
        <begin position="68"/>
        <end position="88"/>
    </location>
</feature>
<keyword evidence="3" id="KW-0862">Zinc</keyword>
<dbReference type="PROSITE" id="PS51044">
    <property type="entry name" value="ZF_SP_RING"/>
    <property type="match status" value="1"/>
</dbReference>
<dbReference type="GO" id="GO:0008270">
    <property type="term" value="F:zinc ion binding"/>
    <property type="evidence" value="ECO:0007669"/>
    <property type="project" value="UniProtKB-KW"/>
</dbReference>
<comment type="caution">
    <text evidence="7">The sequence shown here is derived from an EMBL/GenBank/DDBJ whole genome shotgun (WGS) entry which is preliminary data.</text>
</comment>
<dbReference type="Proteomes" id="UP000604046">
    <property type="component" value="Unassembled WGS sequence"/>
</dbReference>
<reference evidence="7" key="1">
    <citation type="submission" date="2021-02" db="EMBL/GenBank/DDBJ databases">
        <authorList>
            <person name="Dougan E. K."/>
            <person name="Rhodes N."/>
            <person name="Thang M."/>
            <person name="Chan C."/>
        </authorList>
    </citation>
    <scope>NUCLEOTIDE SEQUENCE</scope>
</reference>